<dbReference type="PANTHER" id="PTHR31118:SF12">
    <property type="entry name" value="CYCLASE-LIKE PROTEIN 2"/>
    <property type="match status" value="1"/>
</dbReference>
<evidence type="ECO:0000313" key="2">
    <source>
        <dbReference type="Proteomes" id="UP000265489"/>
    </source>
</evidence>
<dbReference type="Pfam" id="PF04199">
    <property type="entry name" value="Cyclase"/>
    <property type="match status" value="1"/>
</dbReference>
<gene>
    <name evidence="1" type="ORF">DWW32_12745</name>
</gene>
<proteinExistence type="predicted"/>
<dbReference type="GO" id="GO:0019441">
    <property type="term" value="P:L-tryptophan catabolic process to kynurenine"/>
    <property type="evidence" value="ECO:0007669"/>
    <property type="project" value="InterPro"/>
</dbReference>
<dbReference type="RefSeq" id="WP_003864205.1">
    <property type="nucleotide sequence ID" value="NZ_CABLCL010000028.1"/>
</dbReference>
<dbReference type="AlphaFoldDB" id="A0A395W8T3"/>
<dbReference type="Gene3D" id="3.50.30.50">
    <property type="entry name" value="Putative cyclase"/>
    <property type="match status" value="1"/>
</dbReference>
<dbReference type="EMBL" id="QRYQ01000042">
    <property type="protein sequence ID" value="RGU88806.1"/>
    <property type="molecule type" value="Genomic_DNA"/>
</dbReference>
<dbReference type="InterPro" id="IPR007325">
    <property type="entry name" value="KFase/CYL"/>
</dbReference>
<dbReference type="GO" id="GO:0004061">
    <property type="term" value="F:arylformamidase activity"/>
    <property type="evidence" value="ECO:0007669"/>
    <property type="project" value="InterPro"/>
</dbReference>
<sequence>MKVIDLTHTISEAMPVYPGTEKPKLTTVNTYSKDGFKETLIQIYSHVGTHMDPPAHIFASQKTLDQFSPEQFIGKALVIDCRDLKEGQSITIDKINIDKAVSADFLLFNLGWDKRWKDESYFNDYPCIDDEVLEFILQGNFKGIGFDVIGLDPIHDENLTRHKALFKNRDIVNIENLKNLDQCGNDLFWFSCFPLKIENCDGSPIRAIAWYD</sequence>
<accession>A0A395W8T3</accession>
<comment type="caution">
    <text evidence="1">The sequence shown here is derived from an EMBL/GenBank/DDBJ whole genome shotgun (WGS) entry which is preliminary data.</text>
</comment>
<dbReference type="GeneID" id="66580790"/>
<reference evidence="1 2" key="1">
    <citation type="submission" date="2018-08" db="EMBL/GenBank/DDBJ databases">
        <title>A genome reference for cultivated species of the human gut microbiota.</title>
        <authorList>
            <person name="Zou Y."/>
            <person name="Xue W."/>
            <person name="Luo G."/>
        </authorList>
    </citation>
    <scope>NUCLEOTIDE SEQUENCE [LARGE SCALE GENOMIC DNA]</scope>
    <source>
        <strain evidence="1 2">AF15-20</strain>
    </source>
</reference>
<protein>
    <submittedName>
        <fullName evidence="1">Cyclase family protein</fullName>
    </submittedName>
</protein>
<dbReference type="InterPro" id="IPR037175">
    <property type="entry name" value="KFase_sf"/>
</dbReference>
<evidence type="ECO:0000313" key="1">
    <source>
        <dbReference type="EMBL" id="RGU88806.1"/>
    </source>
</evidence>
<dbReference type="Proteomes" id="UP000265489">
    <property type="component" value="Unassembled WGS sequence"/>
</dbReference>
<dbReference type="PANTHER" id="PTHR31118">
    <property type="entry name" value="CYCLASE-LIKE PROTEIN 2"/>
    <property type="match status" value="1"/>
</dbReference>
<dbReference type="SUPFAM" id="SSF102198">
    <property type="entry name" value="Putative cyclase"/>
    <property type="match status" value="1"/>
</dbReference>
<organism evidence="1 2">
    <name type="scientific">Holdemanella biformis</name>
    <dbReference type="NCBI Taxonomy" id="1735"/>
    <lineage>
        <taxon>Bacteria</taxon>
        <taxon>Bacillati</taxon>
        <taxon>Bacillota</taxon>
        <taxon>Erysipelotrichia</taxon>
        <taxon>Erysipelotrichales</taxon>
        <taxon>Erysipelotrichaceae</taxon>
        <taxon>Holdemanella</taxon>
    </lineage>
</organism>
<name>A0A395W8T3_9FIRM</name>